<reference evidence="1" key="1">
    <citation type="journal article" date="2020" name="mSystems">
        <title>Genome- and Community-Level Interaction Insights into Carbon Utilization and Element Cycling Functions of Hydrothermarchaeota in Hydrothermal Sediment.</title>
        <authorList>
            <person name="Zhou Z."/>
            <person name="Liu Y."/>
            <person name="Xu W."/>
            <person name="Pan J."/>
            <person name="Luo Z.H."/>
            <person name="Li M."/>
        </authorList>
    </citation>
    <scope>NUCLEOTIDE SEQUENCE [LARGE SCALE GENOMIC DNA]</scope>
    <source>
        <strain evidence="1">SpSt-751</strain>
    </source>
</reference>
<dbReference type="EMBL" id="DTGA01000104">
    <property type="protein sequence ID" value="HGB31126.1"/>
    <property type="molecule type" value="Genomic_DNA"/>
</dbReference>
<protein>
    <submittedName>
        <fullName evidence="1">Uncharacterized protein</fullName>
    </submittedName>
</protein>
<proteinExistence type="predicted"/>
<comment type="caution">
    <text evidence="1">The sequence shown here is derived from an EMBL/GenBank/DDBJ whole genome shotgun (WGS) entry which is preliminary data.</text>
</comment>
<sequence length="120" mass="13974">MKPLPFTRLSNKEFSPLIVRRYSEPFLFFIVLITDDNLDNLDDLVIKFIKKKDLPETIQEFRNFAGELNKFLLSSYPKTEGIAIVIYADKMTVSSLSGDFMNHEQCRLELFGLLNFMTKV</sequence>
<gene>
    <name evidence="1" type="ORF">ENV35_04545</name>
</gene>
<name>A0A7C3WM75_9BACT</name>
<dbReference type="AlphaFoldDB" id="A0A7C3WM75"/>
<organism evidence="1">
    <name type="scientific">Dictyoglomus turgidum</name>
    <dbReference type="NCBI Taxonomy" id="513050"/>
    <lineage>
        <taxon>Bacteria</taxon>
        <taxon>Pseudomonadati</taxon>
        <taxon>Dictyoglomota</taxon>
        <taxon>Dictyoglomia</taxon>
        <taxon>Dictyoglomales</taxon>
        <taxon>Dictyoglomaceae</taxon>
        <taxon>Dictyoglomus</taxon>
    </lineage>
</organism>
<evidence type="ECO:0000313" key="1">
    <source>
        <dbReference type="EMBL" id="HGB31126.1"/>
    </source>
</evidence>
<accession>A0A7C3WM75</accession>